<evidence type="ECO:0000313" key="4">
    <source>
        <dbReference type="Proteomes" id="UP000693970"/>
    </source>
</evidence>
<name>A0A9K3PA71_9STRA</name>
<accession>A0A9K3PA71</accession>
<dbReference type="EMBL" id="JAGRRH010000011">
    <property type="protein sequence ID" value="KAG7362509.1"/>
    <property type="molecule type" value="Genomic_DNA"/>
</dbReference>
<feature type="transmembrane region" description="Helical" evidence="1">
    <location>
        <begin position="7"/>
        <end position="27"/>
    </location>
</feature>
<proteinExistence type="predicted"/>
<gene>
    <name evidence="2" type="ORF">IV203_024800</name>
    <name evidence="3" type="ORF">IV203_025393</name>
</gene>
<reference evidence="2" key="1">
    <citation type="journal article" date="2021" name="Sci. Rep.">
        <title>Diploid genomic architecture of Nitzschia inconspicua, an elite biomass production diatom.</title>
        <authorList>
            <person name="Oliver A."/>
            <person name="Podell S."/>
            <person name="Pinowska A."/>
            <person name="Traller J.C."/>
            <person name="Smith S.R."/>
            <person name="McClure R."/>
            <person name="Beliaev A."/>
            <person name="Bohutskyi P."/>
            <person name="Hill E.A."/>
            <person name="Rabines A."/>
            <person name="Zheng H."/>
            <person name="Allen L.Z."/>
            <person name="Kuo A."/>
            <person name="Grigoriev I.V."/>
            <person name="Allen A.E."/>
            <person name="Hazlebeck D."/>
            <person name="Allen E.E."/>
        </authorList>
    </citation>
    <scope>NUCLEOTIDE SEQUENCE</scope>
    <source>
        <strain evidence="2">Hildebrandi</strain>
    </source>
</reference>
<sequence length="194" mass="20918">MCNTIGNIFRLAIVTASAAAFALQFVVMFNCDFIQFGEANYASLGLWFYGVDGTCSDEEFQLEDNEAWFTGAWVSSSRSCLSISMFCGAAATIMVTFEWLCCEVCCAGVLEGLAFCGAWVLGLMAFGMYGIDACQNPGEFSTWLANSQGNTDITDSAECVWGLGSTYNLVACVLYFGSGFLLCCAPQPTPICRK</sequence>
<dbReference type="OrthoDB" id="43356at2759"/>
<feature type="transmembrane region" description="Helical" evidence="1">
    <location>
        <begin position="112"/>
        <end position="131"/>
    </location>
</feature>
<dbReference type="AlphaFoldDB" id="A0A9K3PA71"/>
<keyword evidence="1" id="KW-0812">Transmembrane</keyword>
<dbReference type="EMBL" id="JAGRRH010000034">
    <property type="protein sequence ID" value="KAG7339430.1"/>
    <property type="molecule type" value="Genomic_DNA"/>
</dbReference>
<organism evidence="2 4">
    <name type="scientific">Nitzschia inconspicua</name>
    <dbReference type="NCBI Taxonomy" id="303405"/>
    <lineage>
        <taxon>Eukaryota</taxon>
        <taxon>Sar</taxon>
        <taxon>Stramenopiles</taxon>
        <taxon>Ochrophyta</taxon>
        <taxon>Bacillariophyta</taxon>
        <taxon>Bacillariophyceae</taxon>
        <taxon>Bacillariophycidae</taxon>
        <taxon>Bacillariales</taxon>
        <taxon>Bacillariaceae</taxon>
        <taxon>Nitzschia</taxon>
    </lineage>
</organism>
<evidence type="ECO:0000313" key="3">
    <source>
        <dbReference type="EMBL" id="KAG7362509.1"/>
    </source>
</evidence>
<feature type="transmembrane region" description="Helical" evidence="1">
    <location>
        <begin position="81"/>
        <end position="100"/>
    </location>
</feature>
<evidence type="ECO:0000256" key="1">
    <source>
        <dbReference type="SAM" id="Phobius"/>
    </source>
</evidence>
<protein>
    <submittedName>
        <fullName evidence="2">Uncharacterized protein</fullName>
    </submittedName>
</protein>
<reference evidence="2" key="2">
    <citation type="submission" date="2021-04" db="EMBL/GenBank/DDBJ databases">
        <authorList>
            <person name="Podell S."/>
        </authorList>
    </citation>
    <scope>NUCLEOTIDE SEQUENCE</scope>
    <source>
        <strain evidence="2">Hildebrandi</strain>
    </source>
</reference>
<keyword evidence="1" id="KW-0472">Membrane</keyword>
<evidence type="ECO:0000313" key="2">
    <source>
        <dbReference type="EMBL" id="KAG7339430.1"/>
    </source>
</evidence>
<feature type="transmembrane region" description="Helical" evidence="1">
    <location>
        <begin position="166"/>
        <end position="185"/>
    </location>
</feature>
<keyword evidence="1" id="KW-1133">Transmembrane helix</keyword>
<dbReference type="Proteomes" id="UP000693970">
    <property type="component" value="Unassembled WGS sequence"/>
</dbReference>
<comment type="caution">
    <text evidence="2">The sequence shown here is derived from an EMBL/GenBank/DDBJ whole genome shotgun (WGS) entry which is preliminary data.</text>
</comment>
<keyword evidence="4" id="KW-1185">Reference proteome</keyword>